<reference evidence="2" key="1">
    <citation type="submission" date="2018-10" db="EMBL/GenBank/DDBJ databases">
        <authorList>
            <person name="Hariharan J."/>
            <person name="Choudoir M.J."/>
            <person name="Diebold P."/>
            <person name="Panke-Buisse K."/>
            <person name="Campbell A.N."/>
            <person name="Buckley D.H."/>
        </authorList>
    </citation>
    <scope>NUCLEOTIDE SEQUENCE</scope>
    <source>
        <strain evidence="2">Gb1</strain>
    </source>
</reference>
<name>A0A652KJJ0_9ACTN</name>
<evidence type="ECO:0000313" key="2">
    <source>
        <dbReference type="EMBL" id="TXS23704.1"/>
    </source>
</evidence>
<organism evidence="2">
    <name type="scientific">Streptomyces sp. gb1(2016)</name>
    <dbReference type="NCBI Taxonomy" id="1828321"/>
    <lineage>
        <taxon>Bacteria</taxon>
        <taxon>Bacillati</taxon>
        <taxon>Actinomycetota</taxon>
        <taxon>Actinomycetes</taxon>
        <taxon>Kitasatosporales</taxon>
        <taxon>Streptomycetaceae</taxon>
        <taxon>Streptomyces</taxon>
    </lineage>
</organism>
<comment type="caution">
    <text evidence="2">The sequence shown here is derived from an EMBL/GenBank/DDBJ whole genome shotgun (WGS) entry which is preliminary data.</text>
</comment>
<dbReference type="RefSeq" id="WP_147984803.1">
    <property type="nucleotide sequence ID" value="NZ_RDBM01000037.1"/>
</dbReference>
<proteinExistence type="predicted"/>
<gene>
    <name evidence="2" type="ORF">EAO74_24360</name>
</gene>
<keyword evidence="1" id="KW-1133">Transmembrane helix</keyword>
<sequence length="144" mass="15604">MNGKRRRLLLAAVDPMLEPGEQVEVATIVNLRSVSVRRTAAFAVASALVSGGGMAVVPVPTPMYLAMTGRRIFIFRANPTFARPEEHLMTIPRAGLVRTEVKERLLNSSFVVSSPDDEQGLKIVFPLLGRKERNAIAAVLPLAG</sequence>
<dbReference type="AlphaFoldDB" id="A0A652KJJ0"/>
<evidence type="ECO:0000256" key="1">
    <source>
        <dbReference type="SAM" id="Phobius"/>
    </source>
</evidence>
<keyword evidence="1" id="KW-0472">Membrane</keyword>
<keyword evidence="1" id="KW-0812">Transmembrane</keyword>
<dbReference type="EMBL" id="RDBM01000037">
    <property type="protein sequence ID" value="TXS23704.1"/>
    <property type="molecule type" value="Genomic_DNA"/>
</dbReference>
<feature type="transmembrane region" description="Helical" evidence="1">
    <location>
        <begin position="40"/>
        <end position="66"/>
    </location>
</feature>
<protein>
    <recommendedName>
        <fullName evidence="3">PH domain-containing protein</fullName>
    </recommendedName>
</protein>
<accession>A0A652KJJ0</accession>
<evidence type="ECO:0008006" key="3">
    <source>
        <dbReference type="Google" id="ProtNLM"/>
    </source>
</evidence>